<protein>
    <submittedName>
        <fullName evidence="2">Uncharacterized protein</fullName>
    </submittedName>
</protein>
<dbReference type="AlphaFoldDB" id="E1REP4"/>
<dbReference type="GeneID" id="9742656"/>
<sequence length="222" mass="25027" precursor="true">MPFNEKKKNSVNNQGLVVVLILLVIVISVSSGCLDSISKRAEITRQLEQAEPLMENVESEIADMNVYLSDPGNSDPVEVQSRLAVLKSDMNEINTIMAGIDRSALTESEREDLDAGLFAMEYMSDFIDSVSVRLPEMLRIANNMEDAAEAHNVQRARSAMHDMHDLIESFLSDLDVLEEKLVEKQANSDSEKMNEFCSQNLAQIRDWKSQFKTLQKEIDEVL</sequence>
<feature type="coiled-coil region" evidence="1">
    <location>
        <begin position="167"/>
        <end position="194"/>
    </location>
</feature>
<dbReference type="HOGENOM" id="CLU_1243034_0_0_2"/>
<evidence type="ECO:0000256" key="1">
    <source>
        <dbReference type="SAM" id="Coils"/>
    </source>
</evidence>
<reference evidence="2 3" key="1">
    <citation type="journal article" date="2010" name="Stand. Genomic Sci.">
        <title>Complete genome sequence of Methanoplanus petrolearius type strain (SEBR 4847).</title>
        <authorList>
            <person name="Brambilla E."/>
            <person name="Djao O.D."/>
            <person name="Daligault H."/>
            <person name="Lapidus A."/>
            <person name="Lucas S."/>
            <person name="Hammon N."/>
            <person name="Nolan M."/>
            <person name="Tice H."/>
            <person name="Cheng J.F."/>
            <person name="Han C."/>
            <person name="Tapia R."/>
            <person name="Goodwin L."/>
            <person name="Pitluck S."/>
            <person name="Liolios K."/>
            <person name="Ivanova N."/>
            <person name="Mavromatis K."/>
            <person name="Mikhailova N."/>
            <person name="Pati A."/>
            <person name="Chen A."/>
            <person name="Palaniappan K."/>
            <person name="Land M."/>
            <person name="Hauser L."/>
            <person name="Chang Y.J."/>
            <person name="Jeffries C.D."/>
            <person name="Rohde M."/>
            <person name="Spring S."/>
            <person name="Sikorski J."/>
            <person name="Goker M."/>
            <person name="Woyke T."/>
            <person name="Bristow J."/>
            <person name="Eisen J.A."/>
            <person name="Markowitz V."/>
            <person name="Hugenholtz P."/>
            <person name="Kyrpides N.C."/>
            <person name="Klenk H.P."/>
        </authorList>
    </citation>
    <scope>NUCLEOTIDE SEQUENCE [LARGE SCALE GENOMIC DNA]</scope>
    <source>
        <strain evidence="3">DSM 11571 / OCM 486 / SEBR 4847</strain>
    </source>
</reference>
<dbReference type="OrthoDB" id="373908at2157"/>
<keyword evidence="3" id="KW-1185">Reference proteome</keyword>
<dbReference type="KEGG" id="mpi:Mpet_0213"/>
<dbReference type="RefSeq" id="WP_013328170.1">
    <property type="nucleotide sequence ID" value="NC_014507.1"/>
</dbReference>
<name>E1REP4_METP4</name>
<keyword evidence="1" id="KW-0175">Coiled coil</keyword>
<dbReference type="Proteomes" id="UP000006565">
    <property type="component" value="Chromosome"/>
</dbReference>
<dbReference type="EMBL" id="CP002117">
    <property type="protein sequence ID" value="ADN34991.1"/>
    <property type="molecule type" value="Genomic_DNA"/>
</dbReference>
<proteinExistence type="predicted"/>
<dbReference type="STRING" id="679926.Mpet_0213"/>
<accession>E1REP4</accession>
<evidence type="ECO:0000313" key="2">
    <source>
        <dbReference type="EMBL" id="ADN34991.1"/>
    </source>
</evidence>
<dbReference type="PROSITE" id="PS51257">
    <property type="entry name" value="PROKAR_LIPOPROTEIN"/>
    <property type="match status" value="1"/>
</dbReference>
<gene>
    <name evidence="2" type="ordered locus">Mpet_0213</name>
</gene>
<organism evidence="2 3">
    <name type="scientific">Methanolacinia petrolearia (strain DSM 11571 / OCM 486 / SEBR 4847)</name>
    <name type="common">Methanoplanus petrolearius</name>
    <dbReference type="NCBI Taxonomy" id="679926"/>
    <lineage>
        <taxon>Archaea</taxon>
        <taxon>Methanobacteriati</taxon>
        <taxon>Methanobacteriota</taxon>
        <taxon>Stenosarchaea group</taxon>
        <taxon>Methanomicrobia</taxon>
        <taxon>Methanomicrobiales</taxon>
        <taxon>Methanomicrobiaceae</taxon>
        <taxon>Methanolacinia</taxon>
    </lineage>
</organism>
<evidence type="ECO:0000313" key="3">
    <source>
        <dbReference type="Proteomes" id="UP000006565"/>
    </source>
</evidence>